<evidence type="ECO:0000256" key="2">
    <source>
        <dbReference type="ARBA" id="ARBA00010511"/>
    </source>
</evidence>
<sequence length="379" mass="44219">MDENSLLIFNNIFNDNNSNWEKDIVYTLSYLYSTNIFKNNNPKNLQPWIIKINSLIRNGNINEKIGAFKLSELVTENSETIFTKNCSMWINGIIPLLNKLEYEQHRETLIDILLKYLKRSKELQVEKLTLSLNNQVSKVLGIIITMMEKDPKNMITMAYLQKRCMDLFPFSISSLKNKIETMLLTYLQGNFSLDAKITKNAIELLISYNIALSKVEKTNSIDNFISKILGTLHETLDLLLDSIEEENRINVTFPSFSLTKDFNSQWTKNEALINRYSIFTYTLSKNLCQYNNKIIKTVNIDHLLEIICRVINTFEGSILKENAKKENFKLLINSMPLLIQRSIIYLDSLIFCFNKSLLQHKELLYEIMHKLIHRASNNQ</sequence>
<evidence type="ECO:0000313" key="7">
    <source>
        <dbReference type="Proteomes" id="UP000193920"/>
    </source>
</evidence>
<comment type="subcellular location">
    <subcellularLocation>
        <location evidence="1">Nucleus</location>
    </subcellularLocation>
</comment>
<accession>A0A1Y2BYN6</accession>
<keyword evidence="4" id="KW-0539">Nucleus</keyword>
<dbReference type="PANTHER" id="PTHR34105">
    <property type="entry name" value="PROLINE-, GLUTAMIC ACID- AND LEUCINE-RICH PROTEIN 1"/>
    <property type="match status" value="1"/>
</dbReference>
<feature type="domain" description="Pre-rRNA-processing protein RIX1 N-terminal" evidence="5">
    <location>
        <begin position="20"/>
        <end position="191"/>
    </location>
</feature>
<keyword evidence="7" id="KW-1185">Reference proteome</keyword>
<comment type="similarity">
    <text evidence="2">Belongs to the RIX1/PELP1 family.</text>
</comment>
<dbReference type="PANTHER" id="PTHR34105:SF1">
    <property type="entry name" value="PROLINE-, GLUTAMIC ACID- AND LEUCINE-RICH PROTEIN 1"/>
    <property type="match status" value="1"/>
</dbReference>
<dbReference type="Proteomes" id="UP000193920">
    <property type="component" value="Unassembled WGS sequence"/>
</dbReference>
<evidence type="ECO:0000256" key="4">
    <source>
        <dbReference type="ARBA" id="ARBA00023242"/>
    </source>
</evidence>
<dbReference type="Pfam" id="PF08167">
    <property type="entry name" value="RIX1"/>
    <property type="match status" value="1"/>
</dbReference>
<dbReference type="GO" id="GO:0006364">
    <property type="term" value="P:rRNA processing"/>
    <property type="evidence" value="ECO:0007669"/>
    <property type="project" value="TreeGrafter"/>
</dbReference>
<protein>
    <recommendedName>
        <fullName evidence="3">Pre-rRNA-processing protein RIX1</fullName>
    </recommendedName>
</protein>
<evidence type="ECO:0000259" key="5">
    <source>
        <dbReference type="Pfam" id="PF08167"/>
    </source>
</evidence>
<comment type="caution">
    <text evidence="6">The sequence shown here is derived from an EMBL/GenBank/DDBJ whole genome shotgun (WGS) entry which is preliminary data.</text>
</comment>
<proteinExistence type="inferred from homology"/>
<reference evidence="6 7" key="1">
    <citation type="submission" date="2016-08" db="EMBL/GenBank/DDBJ databases">
        <title>A Parts List for Fungal Cellulosomes Revealed by Comparative Genomics.</title>
        <authorList>
            <consortium name="DOE Joint Genome Institute"/>
            <person name="Haitjema C.H."/>
            <person name="Gilmore S.P."/>
            <person name="Henske J.K."/>
            <person name="Solomon K.V."/>
            <person name="De Groot R."/>
            <person name="Kuo A."/>
            <person name="Mondo S.J."/>
            <person name="Salamov A.A."/>
            <person name="Labutti K."/>
            <person name="Zhao Z."/>
            <person name="Chiniquy J."/>
            <person name="Barry K."/>
            <person name="Brewer H.M."/>
            <person name="Purvine S.O."/>
            <person name="Wright A.T."/>
            <person name="Boxma B."/>
            <person name="Van Alen T."/>
            <person name="Hackstein J.H."/>
            <person name="Baker S.E."/>
            <person name="Grigoriev I.V."/>
            <person name="O'Malley M.A."/>
        </authorList>
    </citation>
    <scope>NUCLEOTIDE SEQUENCE [LARGE SCALE GENOMIC DNA]</scope>
    <source>
        <strain evidence="6 7">G1</strain>
    </source>
</reference>
<dbReference type="InterPro" id="IPR012583">
    <property type="entry name" value="RIX1_N"/>
</dbReference>
<organism evidence="6 7">
    <name type="scientific">Neocallimastix californiae</name>
    <dbReference type="NCBI Taxonomy" id="1754190"/>
    <lineage>
        <taxon>Eukaryota</taxon>
        <taxon>Fungi</taxon>
        <taxon>Fungi incertae sedis</taxon>
        <taxon>Chytridiomycota</taxon>
        <taxon>Chytridiomycota incertae sedis</taxon>
        <taxon>Neocallimastigomycetes</taxon>
        <taxon>Neocallimastigales</taxon>
        <taxon>Neocallimastigaceae</taxon>
        <taxon>Neocallimastix</taxon>
    </lineage>
</organism>
<gene>
    <name evidence="6" type="ORF">LY90DRAFT_510547</name>
</gene>
<evidence type="ECO:0000256" key="3">
    <source>
        <dbReference type="ARBA" id="ARBA00021502"/>
    </source>
</evidence>
<name>A0A1Y2BYN6_9FUNG</name>
<dbReference type="GO" id="GO:0005634">
    <property type="term" value="C:nucleus"/>
    <property type="evidence" value="ECO:0007669"/>
    <property type="project" value="UniProtKB-SubCell"/>
</dbReference>
<evidence type="ECO:0000256" key="1">
    <source>
        <dbReference type="ARBA" id="ARBA00004123"/>
    </source>
</evidence>
<evidence type="ECO:0000313" key="6">
    <source>
        <dbReference type="EMBL" id="ORY39757.1"/>
    </source>
</evidence>
<dbReference type="OrthoDB" id="20900at2759"/>
<dbReference type="STRING" id="1754190.A0A1Y2BYN6"/>
<dbReference type="EMBL" id="MCOG01000130">
    <property type="protein sequence ID" value="ORY39757.1"/>
    <property type="molecule type" value="Genomic_DNA"/>
</dbReference>
<dbReference type="AlphaFoldDB" id="A0A1Y2BYN6"/>